<reference evidence="1 2" key="1">
    <citation type="submission" date="2016-07" db="EMBL/GenBank/DDBJ databases">
        <title>Pervasive Adenine N6-methylation of Active Genes in Fungi.</title>
        <authorList>
            <consortium name="DOE Joint Genome Institute"/>
            <person name="Mondo S.J."/>
            <person name="Dannebaum R.O."/>
            <person name="Kuo R.C."/>
            <person name="Labutti K."/>
            <person name="Haridas S."/>
            <person name="Kuo A."/>
            <person name="Salamov A."/>
            <person name="Ahrendt S.R."/>
            <person name="Lipzen A."/>
            <person name="Sullivan W."/>
            <person name="Andreopoulos W.B."/>
            <person name="Clum A."/>
            <person name="Lindquist E."/>
            <person name="Daum C."/>
            <person name="Ramamoorthy G.K."/>
            <person name="Gryganskyi A."/>
            <person name="Culley D."/>
            <person name="Magnuson J.K."/>
            <person name="James T.Y."/>
            <person name="O'Malley M.A."/>
            <person name="Stajich J.E."/>
            <person name="Spatafora J.W."/>
            <person name="Visel A."/>
            <person name="Grigoriev I.V."/>
        </authorList>
    </citation>
    <scope>NUCLEOTIDE SEQUENCE [LARGE SCALE GENOMIC DNA]</scope>
    <source>
        <strain evidence="1 2">ATCC 12442</strain>
    </source>
</reference>
<name>A0A1Y1WHW7_9FUNG</name>
<proteinExistence type="predicted"/>
<organism evidence="1 2">
    <name type="scientific">Linderina pennispora</name>
    <dbReference type="NCBI Taxonomy" id="61395"/>
    <lineage>
        <taxon>Eukaryota</taxon>
        <taxon>Fungi</taxon>
        <taxon>Fungi incertae sedis</taxon>
        <taxon>Zoopagomycota</taxon>
        <taxon>Kickxellomycotina</taxon>
        <taxon>Kickxellomycetes</taxon>
        <taxon>Kickxellales</taxon>
        <taxon>Kickxellaceae</taxon>
        <taxon>Linderina</taxon>
    </lineage>
</organism>
<gene>
    <name evidence="1" type="ORF">DL89DRAFT_320823</name>
</gene>
<accession>A0A1Y1WHW7</accession>
<protein>
    <submittedName>
        <fullName evidence="1">Uncharacterized protein</fullName>
    </submittedName>
</protein>
<dbReference type="Proteomes" id="UP000193922">
    <property type="component" value="Unassembled WGS sequence"/>
</dbReference>
<comment type="caution">
    <text evidence="1">The sequence shown here is derived from an EMBL/GenBank/DDBJ whole genome shotgun (WGS) entry which is preliminary data.</text>
</comment>
<dbReference type="EMBL" id="MCFD01000002">
    <property type="protein sequence ID" value="ORX73171.1"/>
    <property type="molecule type" value="Genomic_DNA"/>
</dbReference>
<evidence type="ECO:0000313" key="1">
    <source>
        <dbReference type="EMBL" id="ORX73171.1"/>
    </source>
</evidence>
<sequence>FLSTPDSTPPFLSLYYFFSTQTSGLQALHHYSATSSIPGPQFPEPKSIHHHHINTLAARTTARTRHNGLQTPQDTLL</sequence>
<evidence type="ECO:0000313" key="2">
    <source>
        <dbReference type="Proteomes" id="UP000193922"/>
    </source>
</evidence>
<feature type="non-terminal residue" evidence="1">
    <location>
        <position position="1"/>
    </location>
</feature>
<dbReference type="RefSeq" id="XP_040746511.1">
    <property type="nucleotide sequence ID" value="XM_040891238.1"/>
</dbReference>
<dbReference type="AlphaFoldDB" id="A0A1Y1WHW7"/>
<keyword evidence="2" id="KW-1185">Reference proteome</keyword>
<dbReference type="GeneID" id="63807886"/>